<protein>
    <submittedName>
        <fullName evidence="1">Uncharacterized protein</fullName>
    </submittedName>
</protein>
<dbReference type="Proteomes" id="UP001064971">
    <property type="component" value="Plasmid pDAETH-3"/>
</dbReference>
<geneLocation type="plasmid" evidence="1 2">
    <name>pDAETH-3</name>
</geneLocation>
<organism evidence="1 2">
    <name type="scientific">Deinococcus aetherius</name>
    <dbReference type="NCBI Taxonomy" id="200252"/>
    <lineage>
        <taxon>Bacteria</taxon>
        <taxon>Thermotogati</taxon>
        <taxon>Deinococcota</taxon>
        <taxon>Deinococci</taxon>
        <taxon>Deinococcales</taxon>
        <taxon>Deinococcaceae</taxon>
        <taxon>Deinococcus</taxon>
    </lineage>
</organism>
<sequence length="76" mass="8155">MPGQFPPLSRAGTVRPAERSVALYQQGSCPFSFIVEVNRSLSPLMTLQTEAAARHTVAPLVGQHRASPGAQKGWNP</sequence>
<dbReference type="EMBL" id="AP026563">
    <property type="protein sequence ID" value="BDP44731.1"/>
    <property type="molecule type" value="Genomic_DNA"/>
</dbReference>
<keyword evidence="2" id="KW-1185">Reference proteome</keyword>
<reference evidence="1" key="1">
    <citation type="submission" date="2022-07" db="EMBL/GenBank/DDBJ databases">
        <title>Complete Genome Sequence of the Radioresistant Bacterium Deinococcus aetherius ST0316, Isolated from the Air Dust collected in Lower Stratosphere above Japan.</title>
        <authorList>
            <person name="Satoh K."/>
            <person name="Hagiwara K."/>
            <person name="Katsumata K."/>
            <person name="Kubo A."/>
            <person name="Yokobori S."/>
            <person name="Yamagishi A."/>
            <person name="Oono Y."/>
            <person name="Narumi I."/>
        </authorList>
    </citation>
    <scope>NUCLEOTIDE SEQUENCE</scope>
    <source>
        <strain evidence="1">ST0316</strain>
        <plasmid evidence="1">pDAETH-3</plasmid>
    </source>
</reference>
<accession>A0ABM8ALV4</accession>
<keyword evidence="1" id="KW-0614">Plasmid</keyword>
<proteinExistence type="predicted"/>
<evidence type="ECO:0000313" key="2">
    <source>
        <dbReference type="Proteomes" id="UP001064971"/>
    </source>
</evidence>
<evidence type="ECO:0000313" key="1">
    <source>
        <dbReference type="EMBL" id="BDP44731.1"/>
    </source>
</evidence>
<gene>
    <name evidence="1" type="ORF">DAETH_47000</name>
</gene>
<name>A0ABM8ALV4_9DEIO</name>